<dbReference type="RefSeq" id="WP_166321575.1">
    <property type="nucleotide sequence ID" value="NZ_CP049934.1"/>
</dbReference>
<dbReference type="AlphaFoldDB" id="A0A6G8FGH8"/>
<organism evidence="6 7">
    <name type="scientific">Leucobacter insecticola</name>
    <dbReference type="NCBI Taxonomy" id="2714934"/>
    <lineage>
        <taxon>Bacteria</taxon>
        <taxon>Bacillati</taxon>
        <taxon>Actinomycetota</taxon>
        <taxon>Actinomycetes</taxon>
        <taxon>Micrococcales</taxon>
        <taxon>Microbacteriaceae</taxon>
        <taxon>Leucobacter</taxon>
    </lineage>
</organism>
<dbReference type="Proteomes" id="UP000501387">
    <property type="component" value="Chromosome"/>
</dbReference>
<proteinExistence type="predicted"/>
<dbReference type="InterPro" id="IPR001647">
    <property type="entry name" value="HTH_TetR"/>
</dbReference>
<name>A0A6G8FGH8_9MICO</name>
<keyword evidence="3" id="KW-0804">Transcription</keyword>
<dbReference type="EMBL" id="CP049934">
    <property type="protein sequence ID" value="QIM15464.1"/>
    <property type="molecule type" value="Genomic_DNA"/>
</dbReference>
<dbReference type="KEGG" id="lins:G7067_02040"/>
<dbReference type="PROSITE" id="PS50977">
    <property type="entry name" value="HTH_TETR_2"/>
    <property type="match status" value="1"/>
</dbReference>
<keyword evidence="2 4" id="KW-0238">DNA-binding</keyword>
<evidence type="ECO:0000256" key="3">
    <source>
        <dbReference type="ARBA" id="ARBA00023163"/>
    </source>
</evidence>
<dbReference type="SUPFAM" id="SSF46689">
    <property type="entry name" value="Homeodomain-like"/>
    <property type="match status" value="1"/>
</dbReference>
<evidence type="ECO:0000259" key="5">
    <source>
        <dbReference type="PROSITE" id="PS50977"/>
    </source>
</evidence>
<dbReference type="GO" id="GO:0003677">
    <property type="term" value="F:DNA binding"/>
    <property type="evidence" value="ECO:0007669"/>
    <property type="project" value="UniProtKB-UniRule"/>
</dbReference>
<dbReference type="PANTHER" id="PTHR47506">
    <property type="entry name" value="TRANSCRIPTIONAL REGULATORY PROTEIN"/>
    <property type="match status" value="1"/>
</dbReference>
<evidence type="ECO:0000313" key="7">
    <source>
        <dbReference type="Proteomes" id="UP000501387"/>
    </source>
</evidence>
<dbReference type="PANTHER" id="PTHR47506:SF1">
    <property type="entry name" value="HTH-TYPE TRANSCRIPTIONAL REGULATOR YJDC"/>
    <property type="match status" value="1"/>
</dbReference>
<feature type="DNA-binding region" description="H-T-H motif" evidence="4">
    <location>
        <begin position="27"/>
        <end position="46"/>
    </location>
</feature>
<dbReference type="InterPro" id="IPR009057">
    <property type="entry name" value="Homeodomain-like_sf"/>
</dbReference>
<evidence type="ECO:0000256" key="1">
    <source>
        <dbReference type="ARBA" id="ARBA00023015"/>
    </source>
</evidence>
<accession>A0A6G8FGH8</accession>
<dbReference type="SUPFAM" id="SSF48498">
    <property type="entry name" value="Tetracyclin repressor-like, C-terminal domain"/>
    <property type="match status" value="1"/>
</dbReference>
<sequence>MTPHSEADQLLDAAEELFYENGYQSVGMDALRAAAGLPLKRIYSLFAGKEAISVAMLDRRDQRWHSALAADVDQETLPEKRVLAIFDWLSVWLASEGHRGCAWINAFGELGGTSPEVTEAVRRHKTRLRNYVNELVAETDAPRSVADAIFLLVEGCMVTAGISGNSGAATEAKIAAARLLDA</sequence>
<protein>
    <submittedName>
        <fullName evidence="6">TetR/AcrR family transcriptional regulator</fullName>
    </submittedName>
</protein>
<gene>
    <name evidence="6" type="ORF">G7067_02040</name>
</gene>
<reference evidence="6 7" key="1">
    <citation type="submission" date="2020-03" db="EMBL/GenBank/DDBJ databases">
        <title>Leucobacter sp. nov., isolated from beetles.</title>
        <authorList>
            <person name="Hyun D.-W."/>
            <person name="Bae J.-W."/>
        </authorList>
    </citation>
    <scope>NUCLEOTIDE SEQUENCE [LARGE SCALE GENOMIC DNA]</scope>
    <source>
        <strain evidence="6 7">HDW9B</strain>
    </source>
</reference>
<evidence type="ECO:0000256" key="2">
    <source>
        <dbReference type="ARBA" id="ARBA00023125"/>
    </source>
</evidence>
<dbReference type="Pfam" id="PF00440">
    <property type="entry name" value="TetR_N"/>
    <property type="match status" value="1"/>
</dbReference>
<dbReference type="PRINTS" id="PR00455">
    <property type="entry name" value="HTHTETR"/>
</dbReference>
<feature type="domain" description="HTH tetR-type" evidence="5">
    <location>
        <begin position="4"/>
        <end position="64"/>
    </location>
</feature>
<dbReference type="InterPro" id="IPR036271">
    <property type="entry name" value="Tet_transcr_reg_TetR-rel_C_sf"/>
</dbReference>
<dbReference type="Gene3D" id="1.10.357.10">
    <property type="entry name" value="Tetracycline Repressor, domain 2"/>
    <property type="match status" value="1"/>
</dbReference>
<evidence type="ECO:0000313" key="6">
    <source>
        <dbReference type="EMBL" id="QIM15464.1"/>
    </source>
</evidence>
<keyword evidence="1" id="KW-0805">Transcription regulation</keyword>
<keyword evidence="7" id="KW-1185">Reference proteome</keyword>
<evidence type="ECO:0000256" key="4">
    <source>
        <dbReference type="PROSITE-ProRule" id="PRU00335"/>
    </source>
</evidence>